<comment type="caution">
    <text evidence="2">The sequence shown here is derived from an EMBL/GenBank/DDBJ whole genome shotgun (WGS) entry which is preliminary data.</text>
</comment>
<dbReference type="RefSeq" id="WP_348864140.1">
    <property type="nucleotide sequence ID" value="NZ_JBEAAL010000020.1"/>
</dbReference>
<feature type="region of interest" description="Disordered" evidence="1">
    <location>
        <begin position="96"/>
        <end position="124"/>
    </location>
</feature>
<accession>A0ABV0M7A5</accession>
<proteinExistence type="predicted"/>
<evidence type="ECO:0000313" key="2">
    <source>
        <dbReference type="EMBL" id="MEQ1407768.1"/>
    </source>
</evidence>
<dbReference type="EMBL" id="JBEAAL010000020">
    <property type="protein sequence ID" value="MEQ1407768.1"/>
    <property type="molecule type" value="Genomic_DNA"/>
</dbReference>
<sequence length="159" mass="17264">MKVTNNSKAMQGVQTLHGVRYVKPGETKELAMTAAQVDRANRLGFLSLEGDPAEDQRPVVSGAVPDGADGVYLPASEFNAMREAFEELRAENTELRKKLADGSKDEDGPKGPFEVKETSPGWYGAFDAKGEQVGNKMRADDAEAFKAMSQAEQEQLLAK</sequence>
<protein>
    <submittedName>
        <fullName evidence="2">Uncharacterized protein</fullName>
    </submittedName>
</protein>
<gene>
    <name evidence="2" type="ORF">ABK249_22875</name>
</gene>
<keyword evidence="3" id="KW-1185">Reference proteome</keyword>
<feature type="compositionally biased region" description="Basic and acidic residues" evidence="1">
    <location>
        <begin position="96"/>
        <end position="117"/>
    </location>
</feature>
<evidence type="ECO:0000313" key="3">
    <source>
        <dbReference type="Proteomes" id="UP001496627"/>
    </source>
</evidence>
<evidence type="ECO:0000256" key="1">
    <source>
        <dbReference type="SAM" id="MobiDB-lite"/>
    </source>
</evidence>
<organism evidence="2 3">
    <name type="scientific">Neorhizobium phenanthreniclasticum</name>
    <dbReference type="NCBI Taxonomy" id="3157917"/>
    <lineage>
        <taxon>Bacteria</taxon>
        <taxon>Pseudomonadati</taxon>
        <taxon>Pseudomonadota</taxon>
        <taxon>Alphaproteobacteria</taxon>
        <taxon>Hyphomicrobiales</taxon>
        <taxon>Rhizobiaceae</taxon>
        <taxon>Rhizobium/Agrobacterium group</taxon>
        <taxon>Neorhizobium</taxon>
    </lineage>
</organism>
<dbReference type="Proteomes" id="UP001496627">
    <property type="component" value="Unassembled WGS sequence"/>
</dbReference>
<reference evidence="2 3" key="1">
    <citation type="submission" date="2024-05" db="EMBL/GenBank/DDBJ databases">
        <title>Neorhizobium sp. Rsf11, a plant growth promoting and heavy metal resistant PAH-degrader.</title>
        <authorList>
            <person name="Golubev S.N."/>
            <person name="Muratova A.Y."/>
            <person name="Markelova M.I."/>
        </authorList>
    </citation>
    <scope>NUCLEOTIDE SEQUENCE [LARGE SCALE GENOMIC DNA]</scope>
    <source>
        <strain evidence="2 3">Rsf11</strain>
    </source>
</reference>
<name>A0ABV0M7A5_9HYPH</name>